<name>A0A0J6EZJ3_COCPO</name>
<dbReference type="Proteomes" id="UP000054567">
    <property type="component" value="Unassembled WGS sequence"/>
</dbReference>
<feature type="region of interest" description="Disordered" evidence="1">
    <location>
        <begin position="644"/>
        <end position="664"/>
    </location>
</feature>
<dbReference type="AlphaFoldDB" id="A0A0J6EZJ3"/>
<dbReference type="EMBL" id="DS268109">
    <property type="protein sequence ID" value="KMM66031.1"/>
    <property type="molecule type" value="Genomic_DNA"/>
</dbReference>
<evidence type="ECO:0000256" key="1">
    <source>
        <dbReference type="SAM" id="MobiDB-lite"/>
    </source>
</evidence>
<protein>
    <submittedName>
        <fullName evidence="2">Uncharacterized protein</fullName>
    </submittedName>
</protein>
<feature type="region of interest" description="Disordered" evidence="1">
    <location>
        <begin position="438"/>
        <end position="466"/>
    </location>
</feature>
<organism evidence="2 3">
    <name type="scientific">Coccidioides posadasii RMSCC 3488</name>
    <dbReference type="NCBI Taxonomy" id="454284"/>
    <lineage>
        <taxon>Eukaryota</taxon>
        <taxon>Fungi</taxon>
        <taxon>Dikarya</taxon>
        <taxon>Ascomycota</taxon>
        <taxon>Pezizomycotina</taxon>
        <taxon>Eurotiomycetes</taxon>
        <taxon>Eurotiomycetidae</taxon>
        <taxon>Onygenales</taxon>
        <taxon>Onygenaceae</taxon>
        <taxon>Coccidioides</taxon>
    </lineage>
</organism>
<dbReference type="VEuPathDB" id="FungiDB:CPAG_02373"/>
<gene>
    <name evidence="2" type="ORF">CPAG_02373</name>
</gene>
<dbReference type="InterPro" id="IPR015943">
    <property type="entry name" value="WD40/YVTN_repeat-like_dom_sf"/>
</dbReference>
<reference evidence="2 3" key="1">
    <citation type="submission" date="2007-06" db="EMBL/GenBank/DDBJ databases">
        <title>The Genome Sequence of Coccidioides posadasii RMSCC_3488.</title>
        <authorList>
            <consortium name="Coccidioides Genome Resources Consortium"/>
            <consortium name="The Broad Institute Genome Sequencing Platform"/>
            <person name="Henn M.R."/>
            <person name="Sykes S."/>
            <person name="Young S."/>
            <person name="Jaffe D."/>
            <person name="Berlin A."/>
            <person name="Alvarez P."/>
            <person name="Butler J."/>
            <person name="Gnerre S."/>
            <person name="Grabherr M."/>
            <person name="Mauceli E."/>
            <person name="Brockman W."/>
            <person name="Kodira C."/>
            <person name="Alvarado L."/>
            <person name="Zeng Q."/>
            <person name="Crawford M."/>
            <person name="Antoine C."/>
            <person name="Devon K."/>
            <person name="Galgiani J."/>
            <person name="Orsborn K."/>
            <person name="Lewis M.L."/>
            <person name="Nusbaum C."/>
            <person name="Galagan J."/>
            <person name="Birren B."/>
        </authorList>
    </citation>
    <scope>NUCLEOTIDE SEQUENCE [LARGE SCALE GENOMIC DNA]</scope>
    <source>
        <strain evidence="2 3">RMSCC 3488</strain>
    </source>
</reference>
<dbReference type="Gene3D" id="2.130.10.10">
    <property type="entry name" value="YVTN repeat-like/Quinoprotein amine dehydrogenase"/>
    <property type="match status" value="1"/>
</dbReference>
<reference evidence="3" key="2">
    <citation type="journal article" date="2009" name="Genome Res.">
        <title>Comparative genomic analyses of the human fungal pathogens Coccidioides and their relatives.</title>
        <authorList>
            <person name="Sharpton T.J."/>
            <person name="Stajich J.E."/>
            <person name="Rounsley S.D."/>
            <person name="Gardner M.J."/>
            <person name="Wortman J.R."/>
            <person name="Jordar V.S."/>
            <person name="Maiti R."/>
            <person name="Kodira C.D."/>
            <person name="Neafsey D.E."/>
            <person name="Zeng Q."/>
            <person name="Hung C.-Y."/>
            <person name="McMahan C."/>
            <person name="Muszewska A."/>
            <person name="Grynberg M."/>
            <person name="Mandel M.A."/>
            <person name="Kellner E.M."/>
            <person name="Barker B.M."/>
            <person name="Galgiani J.N."/>
            <person name="Orbach M.J."/>
            <person name="Kirkland T.N."/>
            <person name="Cole G.T."/>
            <person name="Henn M.R."/>
            <person name="Birren B.W."/>
            <person name="Taylor J.W."/>
        </authorList>
    </citation>
    <scope>NUCLEOTIDE SEQUENCE [LARGE SCALE GENOMIC DNA]</scope>
    <source>
        <strain evidence="3">RMSCC 3488</strain>
    </source>
</reference>
<evidence type="ECO:0000313" key="3">
    <source>
        <dbReference type="Proteomes" id="UP000054567"/>
    </source>
</evidence>
<accession>A0A0J6EZJ3</accession>
<feature type="compositionally biased region" description="Polar residues" evidence="1">
    <location>
        <begin position="440"/>
        <end position="460"/>
    </location>
</feature>
<feature type="region of interest" description="Disordered" evidence="1">
    <location>
        <begin position="92"/>
        <end position="119"/>
    </location>
</feature>
<dbReference type="OrthoDB" id="5323870at2759"/>
<evidence type="ECO:0000313" key="2">
    <source>
        <dbReference type="EMBL" id="KMM66031.1"/>
    </source>
</evidence>
<sequence length="664" mass="74115">MEEIEFDPLVHLRDDGLQLSYEFPYRVYDAKVYPIQAPNGSTVIIYGHENGVRILWRGGRRIKPHEGNGEDAKKEESKAKAGNDDVIMIIDSDEEDDPPAQQKEAVPTVQYEEEEDEIDPRRPFQSIIESFNIHLGVKVRKVSIPSILPDAMRPVDSVPPVLTSMIVFTAACADSSIRLIAAPLAPPPADGPYLWDFQTLTIPAQHVQVDPAIITMTLTCEKPDIPAETQSRARGKQSTPSKPPGTWKLLLAIHSMEASGKLSIYQIAIDKQPIQAPYPYKLSADDLVPVQQMYLKSPAKSISFHPSQYPSDHHTHLLVAFENGKLDLYQLFPPASRASTLSERRRPTAATRPKQAHAKCFFTLYTNFDESSANLMDRKRIVDAKWVLGGRAIMVLTTDGEWGLWDMEMSGPDRQNPTTATTFSAYQLTTFALRGRVTSPEVSSRSHPTNSTSTAGQNKTKFAPMTPSTRRIREEVLFKGTPQRPAVSSHSYRGAISVIPVSRGWDKLADESILLWHGDKNVQIPSLITLWKSSVQPSDVVLESSNKYKPAIIQDIKLLGEMENGICFIPSHFRSAATKYPRLEILITAETRLLILASKLQAPEDAKEDEEMQDQNVANEHDQMMLQRGELDLDGMDRVLANMANNTPGTRPNLLRSSQNAFFA</sequence>
<proteinExistence type="predicted"/>
<reference evidence="3" key="3">
    <citation type="journal article" date="2010" name="Genome Res.">
        <title>Population genomic sequencing of Coccidioides fungi reveals recent hybridization and transposon control.</title>
        <authorList>
            <person name="Neafsey D.E."/>
            <person name="Barker B.M."/>
            <person name="Sharpton T.J."/>
            <person name="Stajich J.E."/>
            <person name="Park D.J."/>
            <person name="Whiston E."/>
            <person name="Hung C.-Y."/>
            <person name="McMahan C."/>
            <person name="White J."/>
            <person name="Sykes S."/>
            <person name="Heiman D."/>
            <person name="Young S."/>
            <person name="Zeng Q."/>
            <person name="Abouelleil A."/>
            <person name="Aftuck L."/>
            <person name="Bessette D."/>
            <person name="Brown A."/>
            <person name="FitzGerald M."/>
            <person name="Lui A."/>
            <person name="Macdonald J.P."/>
            <person name="Priest M."/>
            <person name="Orbach M.J."/>
            <person name="Galgiani J.N."/>
            <person name="Kirkland T.N."/>
            <person name="Cole G.T."/>
            <person name="Birren B.W."/>
            <person name="Henn M.R."/>
            <person name="Taylor J.W."/>
            <person name="Rounsley S.D."/>
        </authorList>
    </citation>
    <scope>NUCLEOTIDE SEQUENCE [LARGE SCALE GENOMIC DNA]</scope>
    <source>
        <strain evidence="3">RMSCC 3488</strain>
    </source>
</reference>